<comment type="caution">
    <text evidence="1">The sequence shown here is derived from an EMBL/GenBank/DDBJ whole genome shotgun (WGS) entry which is preliminary data.</text>
</comment>
<dbReference type="Proteomes" id="UP000470470">
    <property type="component" value="Unassembled WGS sequence"/>
</dbReference>
<reference evidence="1 2" key="1">
    <citation type="submission" date="2020-02" db="EMBL/GenBank/DDBJ databases">
        <title>The whole genome sequence of CPCC 205119.</title>
        <authorList>
            <person name="Jiang Z."/>
        </authorList>
    </citation>
    <scope>NUCLEOTIDE SEQUENCE [LARGE SCALE GENOMIC DNA]</scope>
    <source>
        <strain evidence="1 2">CPCC 205119</strain>
    </source>
</reference>
<dbReference type="AlphaFoldDB" id="A0A7K3WDC0"/>
<organism evidence="1 2">
    <name type="scientific">Goekera deserti</name>
    <dbReference type="NCBI Taxonomy" id="2497753"/>
    <lineage>
        <taxon>Bacteria</taxon>
        <taxon>Bacillati</taxon>
        <taxon>Actinomycetota</taxon>
        <taxon>Actinomycetes</taxon>
        <taxon>Geodermatophilales</taxon>
        <taxon>Geodermatophilaceae</taxon>
        <taxon>Goekera</taxon>
    </lineage>
</organism>
<evidence type="ECO:0000313" key="2">
    <source>
        <dbReference type="Proteomes" id="UP000470470"/>
    </source>
</evidence>
<evidence type="ECO:0000313" key="1">
    <source>
        <dbReference type="EMBL" id="NEL54472.1"/>
    </source>
</evidence>
<gene>
    <name evidence="1" type="ORF">G1H19_10720</name>
</gene>
<proteinExistence type="predicted"/>
<dbReference type="EMBL" id="JAAGWK010000012">
    <property type="protein sequence ID" value="NEL54472.1"/>
    <property type="molecule type" value="Genomic_DNA"/>
</dbReference>
<dbReference type="SUPFAM" id="SSF48076">
    <property type="entry name" value="LigA subunit of an aromatic-ring-opening dioxygenase LigAB"/>
    <property type="match status" value="1"/>
</dbReference>
<protein>
    <recommendedName>
        <fullName evidence="3">Extradiol ring-cleavage dioxygenase LigAB LigA subunit domain-containing protein</fullName>
    </recommendedName>
</protein>
<evidence type="ECO:0008006" key="3">
    <source>
        <dbReference type="Google" id="ProtNLM"/>
    </source>
</evidence>
<dbReference type="Gene3D" id="1.10.700.10">
    <property type="entry name" value="Dioxygenase LigAB, LigA subunit"/>
    <property type="match status" value="1"/>
</dbReference>
<sequence length="95" mass="10545">MSRYATHRTMWEVAADGELAQQLKDDPAQALAGRDLTDQESTALAKGDVRGLFQLGVHPFLLYNFALRLNGGFTIPFFEAYLEALRGLELGDLET</sequence>
<keyword evidence="2" id="KW-1185">Reference proteome</keyword>
<name>A0A7K3WDC0_9ACTN</name>
<accession>A0A7K3WDC0</accession>
<dbReference type="RefSeq" id="WP_152727526.1">
    <property type="nucleotide sequence ID" value="NZ_JAABOZ010000001.1"/>
</dbReference>
<dbReference type="InterPro" id="IPR036622">
    <property type="entry name" value="LigA_sf"/>
</dbReference>